<sequence length="197" mass="21500">MMTRARAGSARGRRIGLVLVSLSVLVFAAACSSTNTYPIDFFSEMHYQKSFRAQEPPRLDSPPGAVPITGGEPAYTLEEARDLENPLADDPQARERGAQLYALNCAVCHGAEGRGDGRMAAIWRARQGAVPPADLTSSAVANRTDGELYWILTNGYTSPENQVQFPDGLSNMPAFGKLLTPEERWALVSYIRQLQGR</sequence>
<dbReference type="GO" id="GO:0046872">
    <property type="term" value="F:metal ion binding"/>
    <property type="evidence" value="ECO:0007669"/>
    <property type="project" value="UniProtKB-KW"/>
</dbReference>
<dbReference type="Gene3D" id="1.10.760.10">
    <property type="entry name" value="Cytochrome c-like domain"/>
    <property type="match status" value="1"/>
</dbReference>
<name>A0AA41WE09_9BACT</name>
<dbReference type="RefSeq" id="WP_284055511.1">
    <property type="nucleotide sequence ID" value="NZ_JAMSLR010000001.1"/>
</dbReference>
<organism evidence="6 7">
    <name type="scientific">Thermalbibacter longus</name>
    <dbReference type="NCBI Taxonomy" id="2951981"/>
    <lineage>
        <taxon>Bacteria</taxon>
        <taxon>Pseudomonadati</taxon>
        <taxon>Thermomicrobiota</taxon>
        <taxon>Thermomicrobia</taxon>
        <taxon>Thermomicrobiales</taxon>
        <taxon>Thermomicrobiaceae</taxon>
        <taxon>Thermalbibacter</taxon>
    </lineage>
</organism>
<keyword evidence="3 4" id="KW-0408">Iron</keyword>
<dbReference type="AlphaFoldDB" id="A0AA41WE09"/>
<dbReference type="PANTHER" id="PTHR40394:SF2">
    <property type="entry name" value="QUINOL:CYTOCHROME C OXIDOREDUCTASE MEMBRANE PROTEIN"/>
    <property type="match status" value="1"/>
</dbReference>
<protein>
    <submittedName>
        <fullName evidence="6">Cytochrome c</fullName>
    </submittedName>
</protein>
<keyword evidence="1 4" id="KW-0349">Heme</keyword>
<evidence type="ECO:0000313" key="7">
    <source>
        <dbReference type="Proteomes" id="UP001165306"/>
    </source>
</evidence>
<dbReference type="Pfam" id="PF00034">
    <property type="entry name" value="Cytochrom_C"/>
    <property type="match status" value="1"/>
</dbReference>
<evidence type="ECO:0000259" key="5">
    <source>
        <dbReference type="PROSITE" id="PS51007"/>
    </source>
</evidence>
<dbReference type="SUPFAM" id="SSF46626">
    <property type="entry name" value="Cytochrome c"/>
    <property type="match status" value="1"/>
</dbReference>
<accession>A0AA41WE09</accession>
<proteinExistence type="predicted"/>
<evidence type="ECO:0000256" key="3">
    <source>
        <dbReference type="ARBA" id="ARBA00023004"/>
    </source>
</evidence>
<gene>
    <name evidence="6" type="ORF">NET02_01040</name>
</gene>
<dbReference type="PANTHER" id="PTHR40394">
    <property type="entry name" value="LIPOPROTEIN-RELATED"/>
    <property type="match status" value="1"/>
</dbReference>
<dbReference type="Proteomes" id="UP001165306">
    <property type="component" value="Unassembled WGS sequence"/>
</dbReference>
<dbReference type="PROSITE" id="PS51007">
    <property type="entry name" value="CYTC"/>
    <property type="match status" value="1"/>
</dbReference>
<evidence type="ECO:0000256" key="4">
    <source>
        <dbReference type="PROSITE-ProRule" id="PRU00433"/>
    </source>
</evidence>
<dbReference type="InterPro" id="IPR009056">
    <property type="entry name" value="Cyt_c-like_dom"/>
</dbReference>
<keyword evidence="7" id="KW-1185">Reference proteome</keyword>
<evidence type="ECO:0000256" key="1">
    <source>
        <dbReference type="ARBA" id="ARBA00022617"/>
    </source>
</evidence>
<feature type="domain" description="Cytochrome c" evidence="5">
    <location>
        <begin position="92"/>
        <end position="195"/>
    </location>
</feature>
<dbReference type="EMBL" id="JAMSLR010000001">
    <property type="protein sequence ID" value="MCM8747726.1"/>
    <property type="molecule type" value="Genomic_DNA"/>
</dbReference>
<comment type="caution">
    <text evidence="6">The sequence shown here is derived from an EMBL/GenBank/DDBJ whole genome shotgun (WGS) entry which is preliminary data.</text>
</comment>
<dbReference type="InterPro" id="IPR036909">
    <property type="entry name" value="Cyt_c-like_dom_sf"/>
</dbReference>
<dbReference type="GO" id="GO:0009055">
    <property type="term" value="F:electron transfer activity"/>
    <property type="evidence" value="ECO:0007669"/>
    <property type="project" value="InterPro"/>
</dbReference>
<dbReference type="GO" id="GO:0020037">
    <property type="term" value="F:heme binding"/>
    <property type="evidence" value="ECO:0007669"/>
    <property type="project" value="InterPro"/>
</dbReference>
<evidence type="ECO:0000313" key="6">
    <source>
        <dbReference type="EMBL" id="MCM8747726.1"/>
    </source>
</evidence>
<evidence type="ECO:0000256" key="2">
    <source>
        <dbReference type="ARBA" id="ARBA00022723"/>
    </source>
</evidence>
<keyword evidence="2 4" id="KW-0479">Metal-binding</keyword>
<dbReference type="PROSITE" id="PS51257">
    <property type="entry name" value="PROKAR_LIPOPROTEIN"/>
    <property type="match status" value="1"/>
</dbReference>
<reference evidence="6" key="1">
    <citation type="submission" date="2022-06" db="EMBL/GenBank/DDBJ databases">
        <title>CFH 74404 Thermomicrobiaceae sp.</title>
        <authorList>
            <person name="Ming H."/>
            <person name="Li W.-J."/>
            <person name="Zhao Z."/>
        </authorList>
    </citation>
    <scope>NUCLEOTIDE SEQUENCE</scope>
    <source>
        <strain evidence="6">CFH 74404</strain>
    </source>
</reference>